<dbReference type="PANTHER" id="PTHR32282:SF11">
    <property type="entry name" value="PENICILLIN-BINDING PROTEIN 1B"/>
    <property type="match status" value="1"/>
</dbReference>
<evidence type="ECO:0000256" key="11">
    <source>
        <dbReference type="ARBA" id="ARBA00022676"/>
    </source>
</evidence>
<evidence type="ECO:0000256" key="4">
    <source>
        <dbReference type="ARBA" id="ARBA00007090"/>
    </source>
</evidence>
<comment type="function">
    <text evidence="1">Cell wall formation. Synthesis of cross-linked peptidoglycan from the lipid intermediates. The enzyme has a penicillin-insensitive transglycosylase N-terminal domain (formation of linear glycan strands) and a penicillin-sensitive transpeptidase C-terminal domain (cross-linking of the peptide subunits).</text>
</comment>
<evidence type="ECO:0000256" key="24">
    <source>
        <dbReference type="ARBA" id="ARBA00044770"/>
    </source>
</evidence>
<evidence type="ECO:0000256" key="18">
    <source>
        <dbReference type="ARBA" id="ARBA00022989"/>
    </source>
</evidence>
<comment type="similarity">
    <text evidence="4">In the C-terminal section; belongs to the transpeptidase family.</text>
</comment>
<evidence type="ECO:0000256" key="8">
    <source>
        <dbReference type="ARBA" id="ARBA00022475"/>
    </source>
</evidence>
<evidence type="ECO:0000256" key="15">
    <source>
        <dbReference type="ARBA" id="ARBA00022960"/>
    </source>
</evidence>
<dbReference type="EC" id="3.4.16.4" evidence="6"/>
<evidence type="ECO:0000256" key="26">
    <source>
        <dbReference type="ARBA" id="ARBA00060592"/>
    </source>
</evidence>
<evidence type="ECO:0000256" key="19">
    <source>
        <dbReference type="ARBA" id="ARBA00023136"/>
    </source>
</evidence>
<evidence type="ECO:0000256" key="14">
    <source>
        <dbReference type="ARBA" id="ARBA00022801"/>
    </source>
</evidence>
<evidence type="ECO:0000256" key="2">
    <source>
        <dbReference type="ARBA" id="ARBA00004401"/>
    </source>
</evidence>
<keyword evidence="22" id="KW-0961">Cell wall biogenesis/degradation</keyword>
<evidence type="ECO:0000313" key="29">
    <source>
        <dbReference type="Proteomes" id="UP001169242"/>
    </source>
</evidence>
<keyword evidence="18" id="KW-1133">Transmembrane helix</keyword>
<evidence type="ECO:0000256" key="3">
    <source>
        <dbReference type="ARBA" id="ARBA00004752"/>
    </source>
</evidence>
<protein>
    <recommendedName>
        <fullName evidence="7">Penicillin-binding protein 1A</fullName>
        <ecNumber evidence="24">2.4.99.28</ecNumber>
        <ecNumber evidence="6">3.4.16.4</ecNumber>
    </recommendedName>
</protein>
<dbReference type="GO" id="GO:0071555">
    <property type="term" value="P:cell wall organization"/>
    <property type="evidence" value="ECO:0007669"/>
    <property type="project" value="UniProtKB-KW"/>
</dbReference>
<keyword evidence="10" id="KW-0645">Protease</keyword>
<evidence type="ECO:0000256" key="10">
    <source>
        <dbReference type="ARBA" id="ARBA00022670"/>
    </source>
</evidence>
<dbReference type="GO" id="GO:0006508">
    <property type="term" value="P:proteolysis"/>
    <property type="evidence" value="ECO:0007669"/>
    <property type="project" value="UniProtKB-KW"/>
</dbReference>
<evidence type="ECO:0000256" key="1">
    <source>
        <dbReference type="ARBA" id="ARBA00002624"/>
    </source>
</evidence>
<dbReference type="Proteomes" id="UP001169242">
    <property type="component" value="Unassembled WGS sequence"/>
</dbReference>
<keyword evidence="11" id="KW-0328">Glycosyltransferase</keyword>
<evidence type="ECO:0000256" key="20">
    <source>
        <dbReference type="ARBA" id="ARBA00023251"/>
    </source>
</evidence>
<keyword evidence="14" id="KW-0378">Hydrolase</keyword>
<evidence type="ECO:0000256" key="6">
    <source>
        <dbReference type="ARBA" id="ARBA00012448"/>
    </source>
</evidence>
<evidence type="ECO:0000256" key="23">
    <source>
        <dbReference type="ARBA" id="ARBA00034000"/>
    </source>
</evidence>
<dbReference type="GO" id="GO:0005886">
    <property type="term" value="C:plasma membrane"/>
    <property type="evidence" value="ECO:0007669"/>
    <property type="project" value="UniProtKB-SubCell"/>
</dbReference>
<dbReference type="FunFam" id="1.10.3810.10:FF:000001">
    <property type="entry name" value="Penicillin-binding protein 1A"/>
    <property type="match status" value="1"/>
</dbReference>
<dbReference type="GO" id="GO:0009252">
    <property type="term" value="P:peptidoglycan biosynthetic process"/>
    <property type="evidence" value="ECO:0007669"/>
    <property type="project" value="UniProtKB-KW"/>
</dbReference>
<comment type="catalytic activity">
    <reaction evidence="23">
        <text>Preferential cleavage: (Ac)2-L-Lys-D-Ala-|-D-Ala. Also transpeptidation of peptidyl-alanyl moieties that are N-acyl substituents of D-alanine.</text>
        <dbReference type="EC" id="3.4.16.4"/>
    </reaction>
</comment>
<dbReference type="PANTHER" id="PTHR32282">
    <property type="entry name" value="BINDING PROTEIN TRANSPEPTIDASE, PUTATIVE-RELATED"/>
    <property type="match status" value="1"/>
</dbReference>
<evidence type="ECO:0000256" key="12">
    <source>
        <dbReference type="ARBA" id="ARBA00022679"/>
    </source>
</evidence>
<dbReference type="Gene3D" id="1.10.3810.10">
    <property type="entry name" value="Biosynthetic peptidoglycan transglycosylase-like"/>
    <property type="match status" value="1"/>
</dbReference>
<dbReference type="Pfam" id="PF00912">
    <property type="entry name" value="Transgly"/>
    <property type="match status" value="1"/>
</dbReference>
<evidence type="ECO:0000256" key="22">
    <source>
        <dbReference type="ARBA" id="ARBA00023316"/>
    </source>
</evidence>
<keyword evidence="20" id="KW-0046">Antibiotic resistance</keyword>
<evidence type="ECO:0000256" key="13">
    <source>
        <dbReference type="ARBA" id="ARBA00022692"/>
    </source>
</evidence>
<comment type="subcellular location">
    <subcellularLocation>
        <location evidence="2">Cell membrane</location>
        <topology evidence="2">Single-pass type II membrane protein</topology>
    </subcellularLocation>
</comment>
<evidence type="ECO:0000256" key="16">
    <source>
        <dbReference type="ARBA" id="ARBA00022968"/>
    </source>
</evidence>
<evidence type="ECO:0000256" key="9">
    <source>
        <dbReference type="ARBA" id="ARBA00022645"/>
    </source>
</evidence>
<proteinExistence type="inferred from homology"/>
<evidence type="ECO:0000256" key="25">
    <source>
        <dbReference type="ARBA" id="ARBA00049902"/>
    </source>
</evidence>
<dbReference type="GO" id="GO:0008360">
    <property type="term" value="P:regulation of cell shape"/>
    <property type="evidence" value="ECO:0007669"/>
    <property type="project" value="UniProtKB-KW"/>
</dbReference>
<keyword evidence="21" id="KW-0511">Multifunctional enzyme</keyword>
<organism evidence="28 29">
    <name type="scientific">Holtiella tumoricola</name>
    <dbReference type="NCBI Taxonomy" id="3018743"/>
    <lineage>
        <taxon>Bacteria</taxon>
        <taxon>Bacillati</taxon>
        <taxon>Bacillota</taxon>
        <taxon>Clostridia</taxon>
        <taxon>Lachnospirales</taxon>
        <taxon>Cellulosilyticaceae</taxon>
        <taxon>Holtiella</taxon>
    </lineage>
</organism>
<keyword evidence="8" id="KW-1003">Cell membrane</keyword>
<comment type="similarity">
    <text evidence="5">In the N-terminal section; belongs to the glycosyltransferase 51 family.</text>
</comment>
<keyword evidence="17" id="KW-0573">Peptidoglycan synthesis</keyword>
<gene>
    <name evidence="28" type="ORF">PBV87_20615</name>
</gene>
<dbReference type="GO" id="GO:0046677">
    <property type="term" value="P:response to antibiotic"/>
    <property type="evidence" value="ECO:0007669"/>
    <property type="project" value="UniProtKB-KW"/>
</dbReference>
<keyword evidence="29" id="KW-1185">Reference proteome</keyword>
<comment type="pathway">
    <text evidence="26">Glycan biosynthesis.</text>
</comment>
<dbReference type="InterPro" id="IPR023346">
    <property type="entry name" value="Lysozyme-like_dom_sf"/>
</dbReference>
<keyword evidence="13" id="KW-0812">Transmembrane</keyword>
<dbReference type="InterPro" id="IPR050396">
    <property type="entry name" value="Glycosyltr_51/Transpeptidase"/>
</dbReference>
<dbReference type="GO" id="GO:0008955">
    <property type="term" value="F:peptidoglycan glycosyltransferase activity"/>
    <property type="evidence" value="ECO:0007669"/>
    <property type="project" value="UniProtKB-EC"/>
</dbReference>
<dbReference type="AlphaFoldDB" id="A0AA42J2Z7"/>
<evidence type="ECO:0000313" key="28">
    <source>
        <dbReference type="EMBL" id="MDA3733880.1"/>
    </source>
</evidence>
<dbReference type="RefSeq" id="WP_271013558.1">
    <property type="nucleotide sequence ID" value="NZ_JAQIFT010000068.1"/>
</dbReference>
<dbReference type="GO" id="GO:0009002">
    <property type="term" value="F:serine-type D-Ala-D-Ala carboxypeptidase activity"/>
    <property type="evidence" value="ECO:0007669"/>
    <property type="project" value="UniProtKB-EC"/>
</dbReference>
<evidence type="ECO:0000256" key="21">
    <source>
        <dbReference type="ARBA" id="ARBA00023268"/>
    </source>
</evidence>
<reference evidence="28" key="1">
    <citation type="journal article" date="2023" name="Int. J. Syst. Evol. Microbiol.">
        <title>&lt;i&gt;Holtiella tumoricola&lt;/i&gt; gen. nov. sp. nov., isolated from a human clinical sample.</title>
        <authorList>
            <person name="Allen-Vercoe E."/>
            <person name="Daigneault M.C."/>
            <person name="Vancuren S.J."/>
            <person name="Cochrane K."/>
            <person name="O'Neal L.L."/>
            <person name="Sankaranarayanan K."/>
            <person name="Lawson P.A."/>
        </authorList>
    </citation>
    <scope>NUCLEOTIDE SEQUENCE</scope>
    <source>
        <strain evidence="28">CC70A</strain>
    </source>
</reference>
<feature type="domain" description="Glycosyl transferase family 51" evidence="27">
    <location>
        <begin position="45"/>
        <end position="212"/>
    </location>
</feature>
<comment type="catalytic activity">
    <reaction evidence="25">
        <text>[GlcNAc-(1-&gt;4)-Mur2Ac(oyl-L-Ala-gamma-D-Glu-L-Lys-D-Ala-D-Ala)](n)-di-trans,octa-cis-undecaprenyl diphosphate + beta-D-GlcNAc-(1-&gt;4)-Mur2Ac(oyl-L-Ala-gamma-D-Glu-L-Lys-D-Ala-D-Ala)-di-trans,octa-cis-undecaprenyl diphosphate = [GlcNAc-(1-&gt;4)-Mur2Ac(oyl-L-Ala-gamma-D-Glu-L-Lys-D-Ala-D-Ala)](n+1)-di-trans,octa-cis-undecaprenyl diphosphate + di-trans,octa-cis-undecaprenyl diphosphate + H(+)</text>
        <dbReference type="Rhea" id="RHEA:23708"/>
        <dbReference type="Rhea" id="RHEA-COMP:9602"/>
        <dbReference type="Rhea" id="RHEA-COMP:9603"/>
        <dbReference type="ChEBI" id="CHEBI:15378"/>
        <dbReference type="ChEBI" id="CHEBI:58405"/>
        <dbReference type="ChEBI" id="CHEBI:60033"/>
        <dbReference type="ChEBI" id="CHEBI:78435"/>
        <dbReference type="EC" id="2.4.99.28"/>
    </reaction>
</comment>
<keyword evidence="9" id="KW-0121">Carboxypeptidase</keyword>
<keyword evidence="19" id="KW-0472">Membrane</keyword>
<evidence type="ECO:0000256" key="7">
    <source>
        <dbReference type="ARBA" id="ARBA00018638"/>
    </source>
</evidence>
<evidence type="ECO:0000256" key="5">
    <source>
        <dbReference type="ARBA" id="ARBA00007739"/>
    </source>
</evidence>
<dbReference type="GO" id="GO:0030288">
    <property type="term" value="C:outer membrane-bounded periplasmic space"/>
    <property type="evidence" value="ECO:0007669"/>
    <property type="project" value="TreeGrafter"/>
</dbReference>
<dbReference type="InterPro" id="IPR001264">
    <property type="entry name" value="Glyco_trans_51"/>
</dbReference>
<dbReference type="SUPFAM" id="SSF53955">
    <property type="entry name" value="Lysozyme-like"/>
    <property type="match status" value="1"/>
</dbReference>
<evidence type="ECO:0000259" key="27">
    <source>
        <dbReference type="Pfam" id="PF00912"/>
    </source>
</evidence>
<name>A0AA42J2Z7_9FIRM</name>
<dbReference type="InterPro" id="IPR036950">
    <property type="entry name" value="PBP_transglycosylase"/>
</dbReference>
<accession>A0AA42J2Z7</accession>
<dbReference type="EC" id="2.4.99.28" evidence="24"/>
<keyword evidence="15" id="KW-0133">Cell shape</keyword>
<evidence type="ECO:0000256" key="17">
    <source>
        <dbReference type="ARBA" id="ARBA00022984"/>
    </source>
</evidence>
<comment type="caution">
    <text evidence="28">The sequence shown here is derived from an EMBL/GenBank/DDBJ whole genome shotgun (WGS) entry which is preliminary data.</text>
</comment>
<keyword evidence="16" id="KW-0735">Signal-anchor</keyword>
<dbReference type="EMBL" id="JAQIFT010000068">
    <property type="protein sequence ID" value="MDA3733880.1"/>
    <property type="molecule type" value="Genomic_DNA"/>
</dbReference>
<comment type="pathway">
    <text evidence="3">Cell wall biogenesis; peptidoglycan biosynthesis.</text>
</comment>
<sequence length="219" mass="25013">MRKIIGRLFKMSMILGLSLIFLLMSAGYVGYTDKIEEIPLEEKVKTIQQDPDYVTLDQIDEQFLNAIVATEDRRFYNHGAMDVISLTRAVLTNLVEGKFVQGGSTITQQLAKNMYFSSDKTVMRKIEELFMAFNLERDYSKKEILEMYVNIIYYGDGYTGIKEACEGYFQKMPKELSFDEATLLAGLPQAPSRYALSTNYTEAKKRQSQVIACLSDYGL</sequence>
<keyword evidence="12" id="KW-0808">Transferase</keyword>